<evidence type="ECO:0000256" key="2">
    <source>
        <dbReference type="ARBA" id="ARBA00022448"/>
    </source>
</evidence>
<dbReference type="GO" id="GO:0019825">
    <property type="term" value="F:oxygen binding"/>
    <property type="evidence" value="ECO:0007669"/>
    <property type="project" value="InterPro"/>
</dbReference>
<comment type="caution">
    <text evidence="8">The sequence shown here is derived from an EMBL/GenBank/DDBJ whole genome shotgun (WGS) entry which is preliminary data.</text>
</comment>
<dbReference type="GO" id="GO:0046872">
    <property type="term" value="F:metal ion binding"/>
    <property type="evidence" value="ECO:0007669"/>
    <property type="project" value="UniProtKB-UniRule"/>
</dbReference>
<dbReference type="InterPro" id="IPR016339">
    <property type="entry name" value="Hemoglobin_trunc_I"/>
</dbReference>
<keyword evidence="5 6" id="KW-0408">Iron</keyword>
<keyword evidence="8" id="KW-0675">Receptor</keyword>
<dbReference type="GO" id="GO:0005344">
    <property type="term" value="F:oxygen carrier activity"/>
    <property type="evidence" value="ECO:0007669"/>
    <property type="project" value="UniProtKB-UniRule"/>
</dbReference>
<dbReference type="Pfam" id="PF01152">
    <property type="entry name" value="Bac_globin"/>
    <property type="match status" value="1"/>
</dbReference>
<evidence type="ECO:0000256" key="7">
    <source>
        <dbReference type="PIRSR" id="PIRSR002030-1"/>
    </source>
</evidence>
<keyword evidence="3 6" id="KW-0349">Heme</keyword>
<feature type="binding site" description="proximal binding residue" evidence="7">
    <location>
        <position position="70"/>
    </location>
    <ligand>
        <name>heme</name>
        <dbReference type="ChEBI" id="CHEBI:30413"/>
    </ligand>
    <ligandPart>
        <name>Fe</name>
        <dbReference type="ChEBI" id="CHEBI:18248"/>
    </ligandPart>
</feature>
<accession>A0A1A2E5Y5</accession>
<comment type="similarity">
    <text evidence="1 6">Belongs to the truncated hemoglobin family. Group I subfamily.</text>
</comment>
<evidence type="ECO:0000256" key="6">
    <source>
        <dbReference type="PIRNR" id="PIRNR002030"/>
    </source>
</evidence>
<keyword evidence="6" id="KW-0561">Oxygen transport</keyword>
<gene>
    <name evidence="8" type="ORF">A5771_18420</name>
</gene>
<dbReference type="InterPro" id="IPR001486">
    <property type="entry name" value="Hemoglobin_trunc"/>
</dbReference>
<dbReference type="Proteomes" id="UP000093985">
    <property type="component" value="Unassembled WGS sequence"/>
</dbReference>
<keyword evidence="2 6" id="KW-0813">Transport</keyword>
<dbReference type="AlphaFoldDB" id="A0A1A2E5Y5"/>
<dbReference type="Gene3D" id="1.10.490.10">
    <property type="entry name" value="Globins"/>
    <property type="match status" value="1"/>
</dbReference>
<reference evidence="9" key="1">
    <citation type="submission" date="2016-06" db="EMBL/GenBank/DDBJ databases">
        <authorList>
            <person name="Sutton G."/>
            <person name="Brinkac L."/>
            <person name="Sanka R."/>
            <person name="Adams M."/>
            <person name="Lau E."/>
            <person name="Mehaffy C."/>
            <person name="Tameris M."/>
            <person name="Hatherill M."/>
            <person name="Hanekom W."/>
            <person name="Mahomed H."/>
            <person name="Mcshane H."/>
        </authorList>
    </citation>
    <scope>NUCLEOTIDE SEQUENCE [LARGE SCALE GENOMIC DNA]</scope>
    <source>
        <strain evidence="9">852014-51077_SCH5608930-a</strain>
    </source>
</reference>
<dbReference type="EMBL" id="LZIN01000098">
    <property type="protein sequence ID" value="OBG00537.1"/>
    <property type="molecule type" value="Genomic_DNA"/>
</dbReference>
<protein>
    <recommendedName>
        <fullName evidence="6">Group 1 truncated hemoglobin</fullName>
    </recommendedName>
</protein>
<organism evidence="8 9">
    <name type="scientific">Mycolicibacter sinensis (strain JDM601)</name>
    <name type="common">Mycobacterium sinense</name>
    <dbReference type="NCBI Taxonomy" id="875328"/>
    <lineage>
        <taxon>Bacteria</taxon>
        <taxon>Bacillati</taxon>
        <taxon>Actinomycetota</taxon>
        <taxon>Actinomycetes</taxon>
        <taxon>Mycobacteriales</taxon>
        <taxon>Mycobacteriaceae</taxon>
        <taxon>Mycolicibacter</taxon>
    </lineage>
</organism>
<dbReference type="PIRSF" id="PIRSF002030">
    <property type="entry name" value="Globin_Protozoa/Cyanobacteria"/>
    <property type="match status" value="1"/>
</dbReference>
<dbReference type="SUPFAM" id="SSF46458">
    <property type="entry name" value="Globin-like"/>
    <property type="match status" value="1"/>
</dbReference>
<dbReference type="InterPro" id="IPR012292">
    <property type="entry name" value="Globin/Proto"/>
</dbReference>
<dbReference type="CDD" id="cd00454">
    <property type="entry name" value="TrHb1_N"/>
    <property type="match status" value="1"/>
</dbReference>
<name>A0A1A2E5Y5_MYCSD</name>
<evidence type="ECO:0000313" key="8">
    <source>
        <dbReference type="EMBL" id="OBG00537.1"/>
    </source>
</evidence>
<evidence type="ECO:0000256" key="1">
    <source>
        <dbReference type="ARBA" id="ARBA00009660"/>
    </source>
</evidence>
<dbReference type="InterPro" id="IPR009050">
    <property type="entry name" value="Globin-like_sf"/>
</dbReference>
<evidence type="ECO:0000256" key="4">
    <source>
        <dbReference type="ARBA" id="ARBA00022723"/>
    </source>
</evidence>
<dbReference type="OrthoDB" id="9798157at2"/>
<comment type="cofactor">
    <cofactor evidence="7">
        <name>heme</name>
        <dbReference type="ChEBI" id="CHEBI:30413"/>
    </cofactor>
    <text evidence="7">Binds 1 heme group per subunit.</text>
</comment>
<dbReference type="GO" id="GO:0020037">
    <property type="term" value="F:heme binding"/>
    <property type="evidence" value="ECO:0007669"/>
    <property type="project" value="InterPro"/>
</dbReference>
<evidence type="ECO:0000256" key="5">
    <source>
        <dbReference type="ARBA" id="ARBA00023004"/>
    </source>
</evidence>
<evidence type="ECO:0000256" key="3">
    <source>
        <dbReference type="ARBA" id="ARBA00022617"/>
    </source>
</evidence>
<sequence length="125" mass="12941">MTCIYSEIGGAAALTAVVEDFYARVLGDARLAGYFRNSDMTALKRKQVAFFSAALGGPGPYRGLSMAAAHRGRNIGRLQFDLAVGHLTAALTACGVPETTTAEIIAAIAPLSDDIVADQHSAALG</sequence>
<dbReference type="RefSeq" id="WP_064856984.1">
    <property type="nucleotide sequence ID" value="NZ_LZIM01000111.1"/>
</dbReference>
<evidence type="ECO:0000313" key="9">
    <source>
        <dbReference type="Proteomes" id="UP000093985"/>
    </source>
</evidence>
<keyword evidence="4 6" id="KW-0479">Metal-binding</keyword>
<proteinExistence type="inferred from homology"/>